<dbReference type="GO" id="GO:0003677">
    <property type="term" value="F:DNA binding"/>
    <property type="evidence" value="ECO:0007669"/>
    <property type="project" value="InterPro"/>
</dbReference>
<dbReference type="InterPro" id="IPR027417">
    <property type="entry name" value="P-loop_NTPase"/>
</dbReference>
<dbReference type="GO" id="GO:0043138">
    <property type="term" value="F:3'-5' DNA helicase activity"/>
    <property type="evidence" value="ECO:0007669"/>
    <property type="project" value="TreeGrafter"/>
</dbReference>
<dbReference type="PANTHER" id="PTHR11070">
    <property type="entry name" value="UVRD / RECB / PCRA DNA HELICASE FAMILY MEMBER"/>
    <property type="match status" value="1"/>
</dbReference>
<dbReference type="GO" id="GO:0005524">
    <property type="term" value="F:ATP binding"/>
    <property type="evidence" value="ECO:0007669"/>
    <property type="project" value="UniProtKB-UniRule"/>
</dbReference>
<evidence type="ECO:0000256" key="4">
    <source>
        <dbReference type="ARBA" id="ARBA00022840"/>
    </source>
</evidence>
<keyword evidence="8" id="KW-1185">Reference proteome</keyword>
<comment type="caution">
    <text evidence="7">The sequence shown here is derived from an EMBL/GenBank/DDBJ whole genome shotgun (WGS) entry which is preliminary data.</text>
</comment>
<protein>
    <submittedName>
        <fullName evidence="7">DNA helicase IV</fullName>
    </submittedName>
</protein>
<feature type="binding site" evidence="5">
    <location>
        <begin position="220"/>
        <end position="227"/>
    </location>
    <ligand>
        <name>ATP</name>
        <dbReference type="ChEBI" id="CHEBI:30616"/>
    </ligand>
</feature>
<keyword evidence="3 5" id="KW-0347">Helicase</keyword>
<sequence>MAGSVAGPAAGSAAAIRQAEIAVEQVYVDRVYARLAELRSEAVAMRDKGYERGHGAAGEAMLEQATMLFERDVMVRHASRLLQALDAESEGLVFGRLDLVGGETIYVGRLGIRDAEFDTLVVDWRAPAAAPFYEATADEPMGVIRRRVIRCSGQSVVDIDDDLLITADVPEHIRVVGEGALLASMTRARGTAMRDILATIQREQHEAIRAPAGGVTEITGGPGTGKTAVALHRVAHLLYRDRKRMGGAGVLVIGPSPTFMNYISRVLPSMGEDTADLRALGELLDGESSVRVDPAEVGEIKGTDRMRRVLSRAVRDTPPGAPTEFRVVYRGGVVKLGPEELAKLRRKVHNRVKTPNGAYGPAAEVLLDALWHKHRRFADPAVVGEEKEMFNDLVDRTEFRRFLVDWWPLVRPADVLGWLADPERLARAGQRVLSPTEVELLSRSWRQDGWSVADVALLDELRVLLGQPARRRRRGAEPQTLAGFDRGAPVRRRRPEHYDEYSHLVVDESQDLSPMQWRMVGRRGRYASWTLVGDPLQSSWPDLAEAAGAKDEALREAGRRRAFTLRTNYRNSAEIFALAVRVMAPEAPATEFPRAVRSTGIEPVVRQVGPAALESATVDGARELLSLVDGTVGVVTTMARTDEVRAWLADLLADERLHVVGSLESKGMEYDGVLVLEPAELIAESSSGRRTLYVALTRATQRLTVLATDPSWLPGN</sequence>
<evidence type="ECO:0000256" key="5">
    <source>
        <dbReference type="PROSITE-ProRule" id="PRU00560"/>
    </source>
</evidence>
<dbReference type="Pfam" id="PF13538">
    <property type="entry name" value="UvrD_C_2"/>
    <property type="match status" value="1"/>
</dbReference>
<dbReference type="PROSITE" id="PS51198">
    <property type="entry name" value="UVRD_HELICASE_ATP_BIND"/>
    <property type="match status" value="1"/>
</dbReference>
<accession>A0AAE3GNG8</accession>
<evidence type="ECO:0000256" key="3">
    <source>
        <dbReference type="ARBA" id="ARBA00022806"/>
    </source>
</evidence>
<reference evidence="7" key="1">
    <citation type="submission" date="2022-06" db="EMBL/GenBank/DDBJ databases">
        <title>Genomic Encyclopedia of Archaeal and Bacterial Type Strains, Phase II (KMG-II): from individual species to whole genera.</title>
        <authorList>
            <person name="Goeker M."/>
        </authorList>
    </citation>
    <scope>NUCLEOTIDE SEQUENCE</scope>
    <source>
        <strain evidence="7">DSM 43935</strain>
    </source>
</reference>
<dbReference type="GO" id="GO:0000725">
    <property type="term" value="P:recombinational repair"/>
    <property type="evidence" value="ECO:0007669"/>
    <property type="project" value="TreeGrafter"/>
</dbReference>
<evidence type="ECO:0000256" key="1">
    <source>
        <dbReference type="ARBA" id="ARBA00022741"/>
    </source>
</evidence>
<dbReference type="AlphaFoldDB" id="A0AAE3GNG8"/>
<name>A0AAE3GNG8_9PSEU</name>
<gene>
    <name evidence="7" type="ORF">LX83_007390</name>
</gene>
<keyword evidence="4 5" id="KW-0067">ATP-binding</keyword>
<dbReference type="InterPro" id="IPR000212">
    <property type="entry name" value="DNA_helicase_UvrD/REP"/>
</dbReference>
<dbReference type="PANTHER" id="PTHR11070:SF45">
    <property type="entry name" value="DNA 3'-5' HELICASE"/>
    <property type="match status" value="1"/>
</dbReference>
<dbReference type="Proteomes" id="UP001206128">
    <property type="component" value="Unassembled WGS sequence"/>
</dbReference>
<feature type="domain" description="UvrD-like helicase ATP-binding" evidence="6">
    <location>
        <begin position="199"/>
        <end position="572"/>
    </location>
</feature>
<evidence type="ECO:0000256" key="2">
    <source>
        <dbReference type="ARBA" id="ARBA00022801"/>
    </source>
</evidence>
<evidence type="ECO:0000259" key="6">
    <source>
        <dbReference type="PROSITE" id="PS51198"/>
    </source>
</evidence>
<evidence type="ECO:0000313" key="8">
    <source>
        <dbReference type="Proteomes" id="UP001206128"/>
    </source>
</evidence>
<organism evidence="7 8">
    <name type="scientific">Goodfellowiella coeruleoviolacea</name>
    <dbReference type="NCBI Taxonomy" id="334858"/>
    <lineage>
        <taxon>Bacteria</taxon>
        <taxon>Bacillati</taxon>
        <taxon>Actinomycetota</taxon>
        <taxon>Actinomycetes</taxon>
        <taxon>Pseudonocardiales</taxon>
        <taxon>Pseudonocardiaceae</taxon>
        <taxon>Goodfellowiella</taxon>
    </lineage>
</organism>
<dbReference type="InterPro" id="IPR014016">
    <property type="entry name" value="UvrD-like_ATP-bd"/>
</dbReference>
<dbReference type="GO" id="GO:0016787">
    <property type="term" value="F:hydrolase activity"/>
    <property type="evidence" value="ECO:0007669"/>
    <property type="project" value="UniProtKB-UniRule"/>
</dbReference>
<dbReference type="GO" id="GO:0005829">
    <property type="term" value="C:cytosol"/>
    <property type="evidence" value="ECO:0007669"/>
    <property type="project" value="TreeGrafter"/>
</dbReference>
<dbReference type="Gene3D" id="3.40.50.300">
    <property type="entry name" value="P-loop containing nucleotide triphosphate hydrolases"/>
    <property type="match status" value="3"/>
</dbReference>
<proteinExistence type="predicted"/>
<dbReference type="InterPro" id="IPR027785">
    <property type="entry name" value="UvrD-like_helicase_C"/>
</dbReference>
<dbReference type="EMBL" id="JAMTCK010000043">
    <property type="protein sequence ID" value="MCP2170499.1"/>
    <property type="molecule type" value="Genomic_DNA"/>
</dbReference>
<keyword evidence="1 5" id="KW-0547">Nucleotide-binding</keyword>
<evidence type="ECO:0000313" key="7">
    <source>
        <dbReference type="EMBL" id="MCP2170499.1"/>
    </source>
</evidence>
<keyword evidence="2 5" id="KW-0378">Hydrolase</keyword>
<dbReference type="SUPFAM" id="SSF52540">
    <property type="entry name" value="P-loop containing nucleoside triphosphate hydrolases"/>
    <property type="match status" value="1"/>
</dbReference>